<organism evidence="10 11">
    <name type="scientific">Zophobas morio</name>
    <dbReference type="NCBI Taxonomy" id="2755281"/>
    <lineage>
        <taxon>Eukaryota</taxon>
        <taxon>Metazoa</taxon>
        <taxon>Ecdysozoa</taxon>
        <taxon>Arthropoda</taxon>
        <taxon>Hexapoda</taxon>
        <taxon>Insecta</taxon>
        <taxon>Pterygota</taxon>
        <taxon>Neoptera</taxon>
        <taxon>Endopterygota</taxon>
        <taxon>Coleoptera</taxon>
        <taxon>Polyphaga</taxon>
        <taxon>Cucujiformia</taxon>
        <taxon>Tenebrionidae</taxon>
        <taxon>Zophobas</taxon>
    </lineage>
</organism>
<name>A0AA38M678_9CUCU</name>
<dbReference type="GO" id="GO:0030431">
    <property type="term" value="P:sleep"/>
    <property type="evidence" value="ECO:0007669"/>
    <property type="project" value="InterPro"/>
</dbReference>
<dbReference type="InterPro" id="IPR031424">
    <property type="entry name" value="QVR-like"/>
</dbReference>
<dbReference type="GO" id="GO:0098552">
    <property type="term" value="C:side of membrane"/>
    <property type="evidence" value="ECO:0007669"/>
    <property type="project" value="UniProtKB-KW"/>
</dbReference>
<protein>
    <recommendedName>
        <fullName evidence="12">Protein sleepless</fullName>
    </recommendedName>
</protein>
<keyword evidence="7" id="KW-0325">Glycoprotein</keyword>
<evidence type="ECO:0000256" key="5">
    <source>
        <dbReference type="ARBA" id="ARBA00022989"/>
    </source>
</evidence>
<keyword evidence="4 9" id="KW-0732">Signal</keyword>
<dbReference type="AlphaFoldDB" id="A0AA38M678"/>
<evidence type="ECO:0000256" key="4">
    <source>
        <dbReference type="ARBA" id="ARBA00022729"/>
    </source>
</evidence>
<feature type="signal peptide" evidence="9">
    <location>
        <begin position="1"/>
        <end position="24"/>
    </location>
</feature>
<feature type="chain" id="PRO_5041391708" description="Protein sleepless" evidence="9">
    <location>
        <begin position="25"/>
        <end position="148"/>
    </location>
</feature>
<keyword evidence="11" id="KW-1185">Reference proteome</keyword>
<accession>A0AA38M678</accession>
<evidence type="ECO:0000256" key="8">
    <source>
        <dbReference type="ARBA" id="ARBA00023288"/>
    </source>
</evidence>
<evidence type="ECO:0000256" key="3">
    <source>
        <dbReference type="ARBA" id="ARBA00022692"/>
    </source>
</evidence>
<comment type="subcellular location">
    <subcellularLocation>
        <location evidence="1">Membrane</location>
        <topology evidence="1">Lipid-anchor</topology>
        <topology evidence="1">GPI-anchor</topology>
    </subcellularLocation>
</comment>
<comment type="caution">
    <text evidence="10">The sequence shown here is derived from an EMBL/GenBank/DDBJ whole genome shotgun (WGS) entry which is preliminary data.</text>
</comment>
<evidence type="ECO:0000256" key="7">
    <source>
        <dbReference type="ARBA" id="ARBA00023180"/>
    </source>
</evidence>
<evidence type="ECO:0000313" key="10">
    <source>
        <dbReference type="EMBL" id="KAJ3645560.1"/>
    </source>
</evidence>
<dbReference type="Pfam" id="PF17064">
    <property type="entry name" value="QVR"/>
    <property type="match status" value="1"/>
</dbReference>
<evidence type="ECO:0000313" key="11">
    <source>
        <dbReference type="Proteomes" id="UP001168821"/>
    </source>
</evidence>
<dbReference type="InterPro" id="IPR050975">
    <property type="entry name" value="Sleep_regulator"/>
</dbReference>
<keyword evidence="6" id="KW-0472">Membrane</keyword>
<reference evidence="10" key="1">
    <citation type="journal article" date="2023" name="G3 (Bethesda)">
        <title>Whole genome assemblies of Zophobas morio and Tenebrio molitor.</title>
        <authorList>
            <person name="Kaur S."/>
            <person name="Stinson S.A."/>
            <person name="diCenzo G.C."/>
        </authorList>
    </citation>
    <scope>NUCLEOTIDE SEQUENCE</scope>
    <source>
        <strain evidence="10">QUZm001</strain>
    </source>
</reference>
<dbReference type="PANTHER" id="PTHR33562:SF14">
    <property type="entry name" value="PROTEIN QUIVER"/>
    <property type="match status" value="1"/>
</dbReference>
<sequence>MGHLQYVIGLSFLIVLVYFKSSNAIKCFECNSVNDKRCSDDDIEKYKTDLETDCDSKSSPLGAESGTKYKLCRKIKQVIDFEVNGLQPESRVIRTCGWDDSQYKNKCYHRSGFGGRQEVCACEEDGCNSSSAVYASLALLIGLLAIHL</sequence>
<keyword evidence="8" id="KW-0449">Lipoprotein</keyword>
<dbReference type="Proteomes" id="UP001168821">
    <property type="component" value="Unassembled WGS sequence"/>
</dbReference>
<keyword evidence="3" id="KW-0812">Transmembrane</keyword>
<dbReference type="PANTHER" id="PTHR33562">
    <property type="entry name" value="ATILLA, ISOFORM B-RELATED-RELATED"/>
    <property type="match status" value="1"/>
</dbReference>
<proteinExistence type="predicted"/>
<evidence type="ECO:0000256" key="1">
    <source>
        <dbReference type="ARBA" id="ARBA00004589"/>
    </source>
</evidence>
<keyword evidence="2" id="KW-0336">GPI-anchor</keyword>
<dbReference type="EMBL" id="JALNTZ010000007">
    <property type="protein sequence ID" value="KAJ3645560.1"/>
    <property type="molecule type" value="Genomic_DNA"/>
</dbReference>
<keyword evidence="5" id="KW-1133">Transmembrane helix</keyword>
<evidence type="ECO:0000256" key="6">
    <source>
        <dbReference type="ARBA" id="ARBA00023136"/>
    </source>
</evidence>
<gene>
    <name evidence="10" type="ORF">Zmor_023205</name>
</gene>
<evidence type="ECO:0008006" key="12">
    <source>
        <dbReference type="Google" id="ProtNLM"/>
    </source>
</evidence>
<evidence type="ECO:0000256" key="2">
    <source>
        <dbReference type="ARBA" id="ARBA00022622"/>
    </source>
</evidence>
<dbReference type="GO" id="GO:0032222">
    <property type="term" value="P:regulation of synaptic transmission, cholinergic"/>
    <property type="evidence" value="ECO:0007669"/>
    <property type="project" value="InterPro"/>
</dbReference>
<evidence type="ECO:0000256" key="9">
    <source>
        <dbReference type="SAM" id="SignalP"/>
    </source>
</evidence>